<dbReference type="RefSeq" id="WP_044360147.1">
    <property type="nucleotide sequence ID" value="NZ_JXWY01000033.1"/>
</dbReference>
<feature type="transmembrane region" description="Helical" evidence="7">
    <location>
        <begin position="377"/>
        <end position="396"/>
    </location>
</feature>
<evidence type="ECO:0000256" key="1">
    <source>
        <dbReference type="ARBA" id="ARBA00004651"/>
    </source>
</evidence>
<feature type="transmembrane region" description="Helical" evidence="7">
    <location>
        <begin position="80"/>
        <end position="98"/>
    </location>
</feature>
<dbReference type="AlphaFoldDB" id="A0A380GXR9"/>
<evidence type="ECO:0000256" key="2">
    <source>
        <dbReference type="ARBA" id="ARBA00022448"/>
    </source>
</evidence>
<feature type="domain" description="Major facilitator superfamily (MFS) profile" evidence="8">
    <location>
        <begin position="11"/>
        <end position="402"/>
    </location>
</feature>
<organism evidence="9 10">
    <name type="scientific">Staphylococcus microti</name>
    <dbReference type="NCBI Taxonomy" id="569857"/>
    <lineage>
        <taxon>Bacteria</taxon>
        <taxon>Bacillati</taxon>
        <taxon>Bacillota</taxon>
        <taxon>Bacilli</taxon>
        <taxon>Bacillales</taxon>
        <taxon>Staphylococcaceae</taxon>
        <taxon>Staphylococcus</taxon>
    </lineage>
</organism>
<dbReference type="InterPro" id="IPR036259">
    <property type="entry name" value="MFS_trans_sf"/>
</dbReference>
<dbReference type="GO" id="GO:0005886">
    <property type="term" value="C:plasma membrane"/>
    <property type="evidence" value="ECO:0007669"/>
    <property type="project" value="UniProtKB-SubCell"/>
</dbReference>
<evidence type="ECO:0000256" key="4">
    <source>
        <dbReference type="ARBA" id="ARBA00022692"/>
    </source>
</evidence>
<dbReference type="EMBL" id="UHDT01000001">
    <property type="protein sequence ID" value="SUM58520.1"/>
    <property type="molecule type" value="Genomic_DNA"/>
</dbReference>
<evidence type="ECO:0000259" key="8">
    <source>
        <dbReference type="PROSITE" id="PS50850"/>
    </source>
</evidence>
<feature type="transmembrane region" description="Helical" evidence="7">
    <location>
        <begin position="104"/>
        <end position="122"/>
    </location>
</feature>
<gene>
    <name evidence="9" type="ORF">NCTC13832_02273</name>
</gene>
<evidence type="ECO:0000256" key="5">
    <source>
        <dbReference type="ARBA" id="ARBA00022989"/>
    </source>
</evidence>
<reference evidence="9 10" key="1">
    <citation type="submission" date="2018-06" db="EMBL/GenBank/DDBJ databases">
        <authorList>
            <consortium name="Pathogen Informatics"/>
            <person name="Doyle S."/>
        </authorList>
    </citation>
    <scope>NUCLEOTIDE SEQUENCE [LARGE SCALE GENOMIC DNA]</scope>
    <source>
        <strain evidence="9 10">NCTC13832</strain>
    </source>
</reference>
<keyword evidence="5 7" id="KW-1133">Transmembrane helix</keyword>
<dbReference type="Proteomes" id="UP000254100">
    <property type="component" value="Unassembled WGS sequence"/>
</dbReference>
<dbReference type="CDD" id="cd06173">
    <property type="entry name" value="MFS_MefA_like"/>
    <property type="match status" value="1"/>
</dbReference>
<dbReference type="Pfam" id="PF05977">
    <property type="entry name" value="MFS_3"/>
    <property type="match status" value="1"/>
</dbReference>
<dbReference type="InterPro" id="IPR020846">
    <property type="entry name" value="MFS_dom"/>
</dbReference>
<feature type="transmembrane region" description="Helical" evidence="7">
    <location>
        <begin position="311"/>
        <end position="333"/>
    </location>
</feature>
<keyword evidence="3" id="KW-1003">Cell membrane</keyword>
<dbReference type="PROSITE" id="PS50850">
    <property type="entry name" value="MFS"/>
    <property type="match status" value="1"/>
</dbReference>
<dbReference type="InterPro" id="IPR010290">
    <property type="entry name" value="TM_effector"/>
</dbReference>
<name>A0A380GXR9_9STAP</name>
<sequence>MKYNSVMKNKEFIIYFIGVFLSNLGNAFTVFVFPLMILKITNSPVHLGISSALVFLPYALLGLPAGVLIDKLNKKKIMQYADFIRLITYISIPVFDYIGDLSIYHIYIVSLVSGTALVFHSISEISIIPKIVEKNQLTEANSYIYASQNIAEFIGPIIGGVLYSLTGYSVLIAIDSFTFVISIISLSLITIEYVKPSNIKLISFSMILKDIKIGISYIFKDTLIKNMAVILIISNLIISPYYLYIVLFVKEILDKGSETLGIVFGIASLGALLGSLAINYLRLRLSFKKMIILILFTDFVFRMLIPFSINVYFLSLFLAFTYFTQAILNIAIITLRQESTPEHYLGRVNSVFKTAVFTSRPVGLFLGGIMLENYNSFWTLLLSSIVCFLIFIYSYISMASEERHQSHN</sequence>
<feature type="transmembrane region" description="Helical" evidence="7">
    <location>
        <begin position="227"/>
        <end position="247"/>
    </location>
</feature>
<dbReference type="OrthoDB" id="2276409at2"/>
<evidence type="ECO:0000313" key="10">
    <source>
        <dbReference type="Proteomes" id="UP000254100"/>
    </source>
</evidence>
<dbReference type="Gene3D" id="1.20.1250.20">
    <property type="entry name" value="MFS general substrate transporter like domains"/>
    <property type="match status" value="1"/>
</dbReference>
<feature type="transmembrane region" description="Helical" evidence="7">
    <location>
        <begin position="143"/>
        <end position="165"/>
    </location>
</feature>
<keyword evidence="2" id="KW-0813">Transport</keyword>
<protein>
    <submittedName>
        <fullName evidence="9">Major facilitator superfamily MFS_1</fullName>
    </submittedName>
</protein>
<proteinExistence type="predicted"/>
<dbReference type="PANTHER" id="PTHR23513:SF6">
    <property type="entry name" value="MAJOR FACILITATOR SUPERFAMILY ASSOCIATED DOMAIN-CONTAINING PROTEIN"/>
    <property type="match status" value="1"/>
</dbReference>
<feature type="transmembrane region" description="Helical" evidence="7">
    <location>
        <begin position="259"/>
        <end position="278"/>
    </location>
</feature>
<evidence type="ECO:0000256" key="3">
    <source>
        <dbReference type="ARBA" id="ARBA00022475"/>
    </source>
</evidence>
<keyword evidence="6 7" id="KW-0472">Membrane</keyword>
<dbReference type="PANTHER" id="PTHR23513">
    <property type="entry name" value="INTEGRAL MEMBRANE EFFLUX PROTEIN-RELATED"/>
    <property type="match status" value="1"/>
</dbReference>
<feature type="transmembrane region" description="Helical" evidence="7">
    <location>
        <begin position="12"/>
        <end position="37"/>
    </location>
</feature>
<evidence type="ECO:0000313" key="9">
    <source>
        <dbReference type="EMBL" id="SUM58520.1"/>
    </source>
</evidence>
<dbReference type="GO" id="GO:0022857">
    <property type="term" value="F:transmembrane transporter activity"/>
    <property type="evidence" value="ECO:0007669"/>
    <property type="project" value="InterPro"/>
</dbReference>
<accession>A0A380GXR9</accession>
<evidence type="ECO:0000256" key="7">
    <source>
        <dbReference type="SAM" id="Phobius"/>
    </source>
</evidence>
<keyword evidence="4 7" id="KW-0812">Transmembrane</keyword>
<comment type="subcellular location">
    <subcellularLocation>
        <location evidence="1">Cell membrane</location>
        <topology evidence="1">Multi-pass membrane protein</topology>
    </subcellularLocation>
</comment>
<dbReference type="SUPFAM" id="SSF103473">
    <property type="entry name" value="MFS general substrate transporter"/>
    <property type="match status" value="1"/>
</dbReference>
<feature type="transmembrane region" description="Helical" evidence="7">
    <location>
        <begin position="49"/>
        <end position="68"/>
    </location>
</feature>
<feature type="transmembrane region" description="Helical" evidence="7">
    <location>
        <begin position="171"/>
        <end position="194"/>
    </location>
</feature>
<evidence type="ECO:0000256" key="6">
    <source>
        <dbReference type="ARBA" id="ARBA00023136"/>
    </source>
</evidence>